<dbReference type="CDD" id="cd00051">
    <property type="entry name" value="EFh"/>
    <property type="match status" value="2"/>
</dbReference>
<keyword evidence="5" id="KW-1185">Reference proteome</keyword>
<dbReference type="InterPro" id="IPR018247">
    <property type="entry name" value="EF_Hand_1_Ca_BS"/>
</dbReference>
<reference evidence="4" key="1">
    <citation type="submission" date="2020-01" db="EMBL/GenBank/DDBJ databases">
        <authorList>
            <person name="Mishra B."/>
        </authorList>
    </citation>
    <scope>NUCLEOTIDE SEQUENCE [LARGE SCALE GENOMIC DNA]</scope>
</reference>
<dbReference type="Pfam" id="PF13499">
    <property type="entry name" value="EF-hand_7"/>
    <property type="match status" value="2"/>
</dbReference>
<protein>
    <recommendedName>
        <fullName evidence="3">EF-hand domain-containing protein</fullName>
    </recommendedName>
</protein>
<feature type="domain" description="EF-hand" evidence="3">
    <location>
        <begin position="34"/>
        <end position="69"/>
    </location>
</feature>
<gene>
    <name evidence="4" type="ORF">MERR_LOCUS48724</name>
</gene>
<dbReference type="PANTHER" id="PTHR34673:SF2">
    <property type="entry name" value="(RAPE) HYPOTHETICAL PROTEIN"/>
    <property type="match status" value="1"/>
</dbReference>
<feature type="domain" description="EF-hand" evidence="3">
    <location>
        <begin position="1"/>
        <end position="33"/>
    </location>
</feature>
<evidence type="ECO:0000256" key="2">
    <source>
        <dbReference type="SAM" id="Phobius"/>
    </source>
</evidence>
<keyword evidence="2" id="KW-1133">Transmembrane helix</keyword>
<evidence type="ECO:0000259" key="3">
    <source>
        <dbReference type="PROSITE" id="PS50222"/>
    </source>
</evidence>
<evidence type="ECO:0000313" key="5">
    <source>
        <dbReference type="Proteomes" id="UP000467841"/>
    </source>
</evidence>
<dbReference type="PROSITE" id="PS50222">
    <property type="entry name" value="EF_HAND_2"/>
    <property type="match status" value="3"/>
</dbReference>
<comment type="caution">
    <text evidence="4">The sequence shown here is derived from an EMBL/GenBank/DDBJ whole genome shotgun (WGS) entry which is preliminary data.</text>
</comment>
<sequence>MSIAEIFERVDKNKDGKISWDEFAVAIRAFSPRMTSKEIDEMFRELDLDGNGQIDAREFASCMVVEGDGEKDDEEVVMRDAFDLFDVNGDGKISASEIHVVLKRLGEKCTMDKCVAIVKAVDVDGDGFCGTRQNPCRCKFVGPTLGFVAFLVTGLIEWPVGAVVYIFKHTKGRRIMGHPARVVYPKVSRSIPI</sequence>
<proteinExistence type="predicted"/>
<evidence type="ECO:0000256" key="1">
    <source>
        <dbReference type="ARBA" id="ARBA00022837"/>
    </source>
</evidence>
<dbReference type="AlphaFoldDB" id="A0A6D2L9E1"/>
<dbReference type="InterPro" id="IPR002048">
    <property type="entry name" value="EF_hand_dom"/>
</dbReference>
<dbReference type="InterPro" id="IPR011992">
    <property type="entry name" value="EF-hand-dom_pair"/>
</dbReference>
<dbReference type="SMART" id="SM00054">
    <property type="entry name" value="EFh"/>
    <property type="match status" value="3"/>
</dbReference>
<dbReference type="PANTHER" id="PTHR34673">
    <property type="entry name" value="COLD-REGULATED PROTEIN"/>
    <property type="match status" value="1"/>
</dbReference>
<keyword evidence="2" id="KW-0812">Transmembrane</keyword>
<organism evidence="4 5">
    <name type="scientific">Microthlaspi erraticum</name>
    <dbReference type="NCBI Taxonomy" id="1685480"/>
    <lineage>
        <taxon>Eukaryota</taxon>
        <taxon>Viridiplantae</taxon>
        <taxon>Streptophyta</taxon>
        <taxon>Embryophyta</taxon>
        <taxon>Tracheophyta</taxon>
        <taxon>Spermatophyta</taxon>
        <taxon>Magnoliopsida</taxon>
        <taxon>eudicotyledons</taxon>
        <taxon>Gunneridae</taxon>
        <taxon>Pentapetalae</taxon>
        <taxon>rosids</taxon>
        <taxon>malvids</taxon>
        <taxon>Brassicales</taxon>
        <taxon>Brassicaceae</taxon>
        <taxon>Coluteocarpeae</taxon>
        <taxon>Microthlaspi</taxon>
    </lineage>
</organism>
<dbReference type="Gene3D" id="1.10.238.10">
    <property type="entry name" value="EF-hand"/>
    <property type="match status" value="2"/>
</dbReference>
<dbReference type="FunFam" id="1.10.238.10:FF:000001">
    <property type="entry name" value="Calmodulin 1"/>
    <property type="match status" value="1"/>
</dbReference>
<evidence type="ECO:0000313" key="4">
    <source>
        <dbReference type="EMBL" id="CAA7061488.1"/>
    </source>
</evidence>
<keyword evidence="2" id="KW-0472">Membrane</keyword>
<dbReference type="Proteomes" id="UP000467841">
    <property type="component" value="Unassembled WGS sequence"/>
</dbReference>
<dbReference type="OrthoDB" id="4412445at2759"/>
<keyword evidence="1" id="KW-0106">Calcium</keyword>
<dbReference type="PROSITE" id="PS00018">
    <property type="entry name" value="EF_HAND_1"/>
    <property type="match status" value="3"/>
</dbReference>
<dbReference type="EMBL" id="CACVBM020001873">
    <property type="protein sequence ID" value="CAA7061488.1"/>
    <property type="molecule type" value="Genomic_DNA"/>
</dbReference>
<dbReference type="SUPFAM" id="SSF47473">
    <property type="entry name" value="EF-hand"/>
    <property type="match status" value="1"/>
</dbReference>
<feature type="domain" description="EF-hand" evidence="3">
    <location>
        <begin position="73"/>
        <end position="108"/>
    </location>
</feature>
<feature type="transmembrane region" description="Helical" evidence="2">
    <location>
        <begin position="145"/>
        <end position="167"/>
    </location>
</feature>
<accession>A0A6D2L9E1</accession>
<name>A0A6D2L9E1_9BRAS</name>
<dbReference type="GO" id="GO:0005509">
    <property type="term" value="F:calcium ion binding"/>
    <property type="evidence" value="ECO:0007669"/>
    <property type="project" value="InterPro"/>
</dbReference>